<organism evidence="3 4">
    <name type="scientific">Ridgeia piscesae</name>
    <name type="common">Tubeworm</name>
    <dbReference type="NCBI Taxonomy" id="27915"/>
    <lineage>
        <taxon>Eukaryota</taxon>
        <taxon>Metazoa</taxon>
        <taxon>Spiralia</taxon>
        <taxon>Lophotrochozoa</taxon>
        <taxon>Annelida</taxon>
        <taxon>Polychaeta</taxon>
        <taxon>Sedentaria</taxon>
        <taxon>Canalipalpata</taxon>
        <taxon>Sabellida</taxon>
        <taxon>Siboglinidae</taxon>
        <taxon>Ridgeia</taxon>
    </lineage>
</organism>
<feature type="domain" description="F-box" evidence="2">
    <location>
        <begin position="116"/>
        <end position="162"/>
    </location>
</feature>
<dbReference type="Pfam" id="PF12937">
    <property type="entry name" value="F-box-like"/>
    <property type="match status" value="1"/>
</dbReference>
<dbReference type="Proteomes" id="UP001209878">
    <property type="component" value="Unassembled WGS sequence"/>
</dbReference>
<feature type="compositionally biased region" description="Polar residues" evidence="1">
    <location>
        <begin position="70"/>
        <end position="86"/>
    </location>
</feature>
<dbReference type="Gene3D" id="1.20.1280.50">
    <property type="match status" value="1"/>
</dbReference>
<dbReference type="InterPro" id="IPR001810">
    <property type="entry name" value="F-box_dom"/>
</dbReference>
<evidence type="ECO:0000313" key="4">
    <source>
        <dbReference type="Proteomes" id="UP001209878"/>
    </source>
</evidence>
<evidence type="ECO:0000256" key="1">
    <source>
        <dbReference type="SAM" id="MobiDB-lite"/>
    </source>
</evidence>
<evidence type="ECO:0000313" key="3">
    <source>
        <dbReference type="EMBL" id="KAK2184235.1"/>
    </source>
</evidence>
<dbReference type="SUPFAM" id="SSF81383">
    <property type="entry name" value="F-box domain"/>
    <property type="match status" value="1"/>
</dbReference>
<sequence>MSNQRHRNHLKQYMDDHKNVNAKETLHRLDQGCTSPLQHGDSRKPSIPMPKANRKKSEDTLNLRLRRKSPTTSLSDISQRYHQGPNSKPPPTSSTSQKPCHLKKSNIIRSKRTKIKMTISNMPLELLLGIFGYLSVPDLLAVGQVCSLWHTIADDNLLWQHIYMRQVRKMKGHMALPVVSRPPPLYWKSVCLRSGGNAQHQNVTSALKKIHPFTGLPSATKQILQKSDIQWYAVFVDESNKEIKFKQSDLFFFPMSLCVRWYSVVFPEGVKIKQVYFYATNPIYYDEKGQGMHNSPRKRSLLCSIDLKTAPTYCESSDSTVSISMLPQGIMIARWKDGEDIAFVTVNFHLHQLVEKCLYGAKKRVYVQPVHQAVRDDIDSSYGLHGYSCTLELRNQRKSFWSEQFRSIYCKRSAIAGGSHAVFVLIDPNDTYSHPSVDKRLSLRWKTDALQGVISDFCVVDLTMLDEHKYPIWCFR</sequence>
<feature type="compositionally biased region" description="Basic residues" evidence="1">
    <location>
        <begin position="1"/>
        <end position="10"/>
    </location>
</feature>
<dbReference type="PANTHER" id="PTHR46731">
    <property type="entry name" value="F-BOX ONLY PROTEIN 15"/>
    <property type="match status" value="1"/>
</dbReference>
<dbReference type="SMART" id="SM00256">
    <property type="entry name" value="FBOX"/>
    <property type="match status" value="1"/>
</dbReference>
<dbReference type="AlphaFoldDB" id="A0AAD9UCH7"/>
<gene>
    <name evidence="3" type="ORF">NP493_275g00003</name>
</gene>
<feature type="region of interest" description="Disordered" evidence="1">
    <location>
        <begin position="1"/>
        <end position="105"/>
    </location>
</feature>
<dbReference type="PANTHER" id="PTHR46731:SF1">
    <property type="entry name" value="F-BOX ONLY PROTEIN 15"/>
    <property type="match status" value="1"/>
</dbReference>
<comment type="caution">
    <text evidence="3">The sequence shown here is derived from an EMBL/GenBank/DDBJ whole genome shotgun (WGS) entry which is preliminary data.</text>
</comment>
<proteinExistence type="predicted"/>
<evidence type="ECO:0000259" key="2">
    <source>
        <dbReference type="PROSITE" id="PS50181"/>
    </source>
</evidence>
<reference evidence="3" key="1">
    <citation type="journal article" date="2023" name="Mol. Biol. Evol.">
        <title>Third-Generation Sequencing Reveals the Adaptive Role of the Epigenome in Three Deep-Sea Polychaetes.</title>
        <authorList>
            <person name="Perez M."/>
            <person name="Aroh O."/>
            <person name="Sun Y."/>
            <person name="Lan Y."/>
            <person name="Juniper S.K."/>
            <person name="Young C.R."/>
            <person name="Angers B."/>
            <person name="Qian P.Y."/>
        </authorList>
    </citation>
    <scope>NUCLEOTIDE SEQUENCE</scope>
    <source>
        <strain evidence="3">R07B-5</strain>
    </source>
</reference>
<dbReference type="GO" id="GO:0019005">
    <property type="term" value="C:SCF ubiquitin ligase complex"/>
    <property type="evidence" value="ECO:0007669"/>
    <property type="project" value="TreeGrafter"/>
</dbReference>
<dbReference type="EMBL" id="JAODUO010000275">
    <property type="protein sequence ID" value="KAK2184235.1"/>
    <property type="molecule type" value="Genomic_DNA"/>
</dbReference>
<dbReference type="PROSITE" id="PS50181">
    <property type="entry name" value="FBOX"/>
    <property type="match status" value="1"/>
</dbReference>
<protein>
    <recommendedName>
        <fullName evidence="2">F-box domain-containing protein</fullName>
    </recommendedName>
</protein>
<name>A0AAD9UCH7_RIDPI</name>
<feature type="compositionally biased region" description="Basic and acidic residues" evidence="1">
    <location>
        <begin position="12"/>
        <end position="30"/>
    </location>
</feature>
<dbReference type="InterPro" id="IPR036047">
    <property type="entry name" value="F-box-like_dom_sf"/>
</dbReference>
<keyword evidence="4" id="KW-1185">Reference proteome</keyword>
<accession>A0AAD9UCH7</accession>